<dbReference type="PANTHER" id="PTHR33221:SF15">
    <property type="entry name" value="HTH-TYPE TRANSCRIPTIONAL REGULATOR YWGB-RELATED"/>
    <property type="match status" value="1"/>
</dbReference>
<dbReference type="Gene3D" id="1.10.10.10">
    <property type="entry name" value="Winged helix-like DNA-binding domain superfamily/Winged helix DNA-binding domain"/>
    <property type="match status" value="1"/>
</dbReference>
<dbReference type="NCBIfam" id="TIGR00738">
    <property type="entry name" value="rrf2_super"/>
    <property type="match status" value="1"/>
</dbReference>
<accession>A0A0F0CPJ6</accession>
<protein>
    <submittedName>
        <fullName evidence="1">Transcriptional regulator, Rrf2</fullName>
    </submittedName>
</protein>
<dbReference type="InterPro" id="IPR036390">
    <property type="entry name" value="WH_DNA-bd_sf"/>
</dbReference>
<dbReference type="GO" id="GO:0005829">
    <property type="term" value="C:cytosol"/>
    <property type="evidence" value="ECO:0007669"/>
    <property type="project" value="TreeGrafter"/>
</dbReference>
<dbReference type="PANTHER" id="PTHR33221">
    <property type="entry name" value="WINGED HELIX-TURN-HELIX TRANSCRIPTIONAL REGULATOR, RRF2 FAMILY"/>
    <property type="match status" value="1"/>
</dbReference>
<dbReference type="PROSITE" id="PS51197">
    <property type="entry name" value="HTH_RRF2_2"/>
    <property type="match status" value="1"/>
</dbReference>
<proteinExistence type="predicted"/>
<dbReference type="Proteomes" id="UP000033428">
    <property type="component" value="Unassembled WGS sequence"/>
</dbReference>
<dbReference type="Pfam" id="PF02082">
    <property type="entry name" value="Rrf2"/>
    <property type="match status" value="1"/>
</dbReference>
<sequence>MKLLTKHSDYAIRAILLLALNKQKPMSTREISNKEKIPYEFLRKILYTLLEKKFIDSKEGAGGGFTLKIFPKKIKITDIITVFQKDINMLGCLFEKKICPGGAKCVLRKNLQRIESILIKELNKITIESLLNEMGK</sequence>
<evidence type="ECO:0000313" key="1">
    <source>
        <dbReference type="EMBL" id="KJJ85238.1"/>
    </source>
</evidence>
<comment type="caution">
    <text evidence="1">The sequence shown here is derived from an EMBL/GenBank/DDBJ whole genome shotgun (WGS) entry which is preliminary data.</text>
</comment>
<dbReference type="EMBL" id="JYNY01000202">
    <property type="protein sequence ID" value="KJJ85238.1"/>
    <property type="molecule type" value="Genomic_DNA"/>
</dbReference>
<keyword evidence="2" id="KW-1185">Reference proteome</keyword>
<name>A0A0F0CPJ6_9BACT</name>
<dbReference type="GO" id="GO:0003700">
    <property type="term" value="F:DNA-binding transcription factor activity"/>
    <property type="evidence" value="ECO:0007669"/>
    <property type="project" value="TreeGrafter"/>
</dbReference>
<dbReference type="AlphaFoldDB" id="A0A0F0CPJ6"/>
<reference evidence="1 2" key="1">
    <citation type="submission" date="2015-02" db="EMBL/GenBank/DDBJ databases">
        <title>Single-cell genomics of uncultivated deep-branching MTB reveals a conserved set of magnetosome genes.</title>
        <authorList>
            <person name="Kolinko S."/>
            <person name="Richter M."/>
            <person name="Glockner F.O."/>
            <person name="Brachmann A."/>
            <person name="Schuler D."/>
        </authorList>
    </citation>
    <scope>NUCLEOTIDE SEQUENCE [LARGE SCALE GENOMIC DNA]</scope>
    <source>
        <strain evidence="1">SKK-01</strain>
    </source>
</reference>
<dbReference type="SUPFAM" id="SSF46785">
    <property type="entry name" value="Winged helix' DNA-binding domain"/>
    <property type="match status" value="1"/>
</dbReference>
<dbReference type="InterPro" id="IPR036388">
    <property type="entry name" value="WH-like_DNA-bd_sf"/>
</dbReference>
<gene>
    <name evidence="1" type="ORF">OMAG_000896</name>
</gene>
<dbReference type="InterPro" id="IPR000944">
    <property type="entry name" value="Tscrpt_reg_Rrf2"/>
</dbReference>
<evidence type="ECO:0000313" key="2">
    <source>
        <dbReference type="Proteomes" id="UP000033428"/>
    </source>
</evidence>
<organism evidence="1 2">
    <name type="scientific">Candidatus Omnitrophus magneticus</name>
    <dbReference type="NCBI Taxonomy" id="1609969"/>
    <lineage>
        <taxon>Bacteria</taxon>
        <taxon>Pseudomonadati</taxon>
        <taxon>Candidatus Omnitrophota</taxon>
        <taxon>Candidatus Omnitrophus</taxon>
    </lineage>
</organism>